<name>A0A6B8JA96_STEMA</name>
<dbReference type="Proteomes" id="UP000625930">
    <property type="component" value="Unassembled WGS sequence"/>
</dbReference>
<reference evidence="1" key="1">
    <citation type="submission" date="2020-11" db="EMBL/GenBank/DDBJ databases">
        <title>Enhanced detection system for hospital associated transmission using whole genome sequencing surveillance.</title>
        <authorList>
            <person name="Harrison L.H."/>
            <person name="Van Tyne D."/>
            <person name="Marsh J.W."/>
            <person name="Griffith M.P."/>
            <person name="Snyder D.J."/>
            <person name="Cooper V.S."/>
            <person name="Mustapha M."/>
        </authorList>
    </citation>
    <scope>NUCLEOTIDE SEQUENCE</scope>
    <source>
        <strain evidence="1">STEN00091</strain>
    </source>
</reference>
<gene>
    <name evidence="1" type="ORF">I5U67_05465</name>
</gene>
<proteinExistence type="predicted"/>
<evidence type="ECO:0000313" key="2">
    <source>
        <dbReference type="Proteomes" id="UP000625930"/>
    </source>
</evidence>
<dbReference type="RefSeq" id="WP_154264947.1">
    <property type="nucleotide sequence ID" value="NZ_VLHB01000013.1"/>
</dbReference>
<evidence type="ECO:0000313" key="1">
    <source>
        <dbReference type="EMBL" id="MBH1651618.1"/>
    </source>
</evidence>
<dbReference type="AlphaFoldDB" id="A0A6B8JA96"/>
<accession>A0A6B8JA96</accession>
<sequence length="177" mass="19479">MFNEVWGTRAAVLCVAMGLSFPTHAQQDVSSTLSRLLQCQLTHQELDNFTDRIAAGDLTDFSQSKKGNGAALMLWEARAPVMAWGESSTLVHVSGVQEMLLAIPVPVGEEMERGRSIANHIGGMSSRWDAEAMERVYGWKGLNLYKTLPGDRHVRMIVDLSYSPGWVTVGCTYGEMS</sequence>
<comment type="caution">
    <text evidence="1">The sequence shown here is derived from an EMBL/GenBank/DDBJ whole genome shotgun (WGS) entry which is preliminary data.</text>
</comment>
<dbReference type="EMBL" id="JADUNP010000007">
    <property type="protein sequence ID" value="MBH1651618.1"/>
    <property type="molecule type" value="Genomic_DNA"/>
</dbReference>
<protein>
    <submittedName>
        <fullName evidence="1">Uncharacterized protein</fullName>
    </submittedName>
</protein>
<organism evidence="1 2">
    <name type="scientific">Stenotrophomonas maltophilia</name>
    <name type="common">Pseudomonas maltophilia</name>
    <name type="synonym">Xanthomonas maltophilia</name>
    <dbReference type="NCBI Taxonomy" id="40324"/>
    <lineage>
        <taxon>Bacteria</taxon>
        <taxon>Pseudomonadati</taxon>
        <taxon>Pseudomonadota</taxon>
        <taxon>Gammaproteobacteria</taxon>
        <taxon>Lysobacterales</taxon>
        <taxon>Lysobacteraceae</taxon>
        <taxon>Stenotrophomonas</taxon>
        <taxon>Stenotrophomonas maltophilia group</taxon>
    </lineage>
</organism>